<dbReference type="PANTHER" id="PTHR34069:SF2">
    <property type="entry name" value="BETA-KETOACYL-[ACYL-CARRIER-PROTEIN] SYNTHASE III"/>
    <property type="match status" value="1"/>
</dbReference>
<protein>
    <submittedName>
        <fullName evidence="5">3-ketoacyl-ACP synthase</fullName>
    </submittedName>
</protein>
<comment type="caution">
    <text evidence="5">The sequence shown here is derived from an EMBL/GenBank/DDBJ whole genome shotgun (WGS) entry which is preliminary data.</text>
</comment>
<name>A0A4U7BCJ2_9BACT</name>
<evidence type="ECO:0000313" key="6">
    <source>
        <dbReference type="Proteomes" id="UP000308838"/>
    </source>
</evidence>
<dbReference type="PANTHER" id="PTHR34069">
    <property type="entry name" value="3-OXOACYL-[ACYL-CARRIER-PROTEIN] SYNTHASE 3"/>
    <property type="match status" value="1"/>
</dbReference>
<dbReference type="OrthoDB" id="9815506at2"/>
<sequence length="343" mass="38939">MKLKDKKISYVCGIFPSKKIQNIDNPYFDEKTKNKIIRLSGIKERYVLDRDANETMMSLYKKAGLQTIEKLGWKKEEIKGVIVVSQNHEYRFPSTAVLLQDELGLSKDCFAYDVVMGCSGYVYGLFCAMSHLSENCDKILLFVGDPINDFVYPKNRSIAFLFSDAASCTALEYALGFEADFMFETDGSGRNAIIVPHGGSAYPMREDSFKEYEDEDGNINIRSCMEMNGLEVFNFTYRNVTEIILKLLKSQNLEIENINSFFLHQANYYALEQIKEKLKIKDESFPINIKAYGNTSCTSIAILLAEEKSYQKSNVIMAGFGVGLSIGVVFFNKLDFKSELLFA</sequence>
<evidence type="ECO:0000259" key="4">
    <source>
        <dbReference type="Pfam" id="PF08545"/>
    </source>
</evidence>
<evidence type="ECO:0000256" key="2">
    <source>
        <dbReference type="ARBA" id="ARBA00023315"/>
    </source>
</evidence>
<dbReference type="CDD" id="cd00830">
    <property type="entry name" value="KAS_III"/>
    <property type="match status" value="1"/>
</dbReference>
<dbReference type="AlphaFoldDB" id="A0A4U7BCJ2"/>
<dbReference type="Proteomes" id="UP000308838">
    <property type="component" value="Unassembled WGS sequence"/>
</dbReference>
<dbReference type="GO" id="GO:0004315">
    <property type="term" value="F:3-oxoacyl-[acyl-carrier-protein] synthase activity"/>
    <property type="evidence" value="ECO:0007669"/>
    <property type="project" value="InterPro"/>
</dbReference>
<keyword evidence="2" id="KW-0012">Acyltransferase</keyword>
<dbReference type="InterPro" id="IPR016039">
    <property type="entry name" value="Thiolase-like"/>
</dbReference>
<dbReference type="Gene3D" id="3.40.47.10">
    <property type="match status" value="1"/>
</dbReference>
<keyword evidence="1" id="KW-0808">Transferase</keyword>
<feature type="domain" description="Beta-ketoacyl-[acyl-carrier-protein] synthase III N-terminal" evidence="4">
    <location>
        <begin position="112"/>
        <end position="174"/>
    </location>
</feature>
<evidence type="ECO:0000259" key="3">
    <source>
        <dbReference type="Pfam" id="PF08541"/>
    </source>
</evidence>
<dbReference type="EMBL" id="NXLZ01000017">
    <property type="protein sequence ID" value="TKX28699.1"/>
    <property type="molecule type" value="Genomic_DNA"/>
</dbReference>
<dbReference type="RefSeq" id="WP_137621273.1">
    <property type="nucleotide sequence ID" value="NZ_NXLZ01000017.1"/>
</dbReference>
<gene>
    <name evidence="5" type="ORF">CQA69_08100</name>
</gene>
<keyword evidence="6" id="KW-1185">Reference proteome</keyword>
<dbReference type="SUPFAM" id="SSF53901">
    <property type="entry name" value="Thiolase-like"/>
    <property type="match status" value="1"/>
</dbReference>
<feature type="domain" description="Beta-ketoacyl-[acyl-carrier-protein] synthase III C-terminal" evidence="3">
    <location>
        <begin position="248"/>
        <end position="331"/>
    </location>
</feature>
<dbReference type="GO" id="GO:0044550">
    <property type="term" value="P:secondary metabolite biosynthetic process"/>
    <property type="evidence" value="ECO:0007669"/>
    <property type="project" value="TreeGrafter"/>
</dbReference>
<organism evidence="5 6">
    <name type="scientific">Campylobacter estrildidarum</name>
    <dbReference type="NCBI Taxonomy" id="2510189"/>
    <lineage>
        <taxon>Bacteria</taxon>
        <taxon>Pseudomonadati</taxon>
        <taxon>Campylobacterota</taxon>
        <taxon>Epsilonproteobacteria</taxon>
        <taxon>Campylobacterales</taxon>
        <taxon>Campylobacteraceae</taxon>
        <taxon>Campylobacter</taxon>
    </lineage>
</organism>
<dbReference type="Pfam" id="PF08541">
    <property type="entry name" value="ACP_syn_III_C"/>
    <property type="match status" value="1"/>
</dbReference>
<dbReference type="InterPro" id="IPR013751">
    <property type="entry name" value="ACP_syn_III_N"/>
</dbReference>
<dbReference type="InterPro" id="IPR013747">
    <property type="entry name" value="ACP_syn_III_C"/>
</dbReference>
<proteinExistence type="predicted"/>
<dbReference type="Pfam" id="PF08545">
    <property type="entry name" value="ACP_syn_III"/>
    <property type="match status" value="1"/>
</dbReference>
<reference evidence="5 6" key="1">
    <citation type="submission" date="2018-05" db="EMBL/GenBank/DDBJ databases">
        <title>Novel Campyloabacter and Helicobacter Species and Strains.</title>
        <authorList>
            <person name="Mannion A.J."/>
            <person name="Shen Z."/>
            <person name="Fox J.G."/>
        </authorList>
    </citation>
    <scope>NUCLEOTIDE SEQUENCE [LARGE SCALE GENOMIC DNA]</scope>
    <source>
        <strain evidence="6">MIT17-664</strain>
    </source>
</reference>
<dbReference type="GO" id="GO:0006633">
    <property type="term" value="P:fatty acid biosynthetic process"/>
    <property type="evidence" value="ECO:0007669"/>
    <property type="project" value="InterPro"/>
</dbReference>
<evidence type="ECO:0000256" key="1">
    <source>
        <dbReference type="ARBA" id="ARBA00022679"/>
    </source>
</evidence>
<accession>A0A4U7BCJ2</accession>
<evidence type="ECO:0000313" key="5">
    <source>
        <dbReference type="EMBL" id="TKX28699.1"/>
    </source>
</evidence>